<dbReference type="AlphaFoldDB" id="A0A411YBD9"/>
<name>A0A411YBD9_9ACTN</name>
<dbReference type="KEGG" id="erz:ER308_02110"/>
<keyword evidence="2" id="KW-1185">Reference proteome</keyword>
<dbReference type="RefSeq" id="WP_131153475.1">
    <property type="nucleotide sequence ID" value="NZ_CP036402.1"/>
</dbReference>
<reference evidence="1 2" key="1">
    <citation type="submission" date="2019-01" db="EMBL/GenBank/DDBJ databases">
        <title>Egibacter rhizosphaerae EGI 80759T.</title>
        <authorList>
            <person name="Chen D.-D."/>
            <person name="Tian Y."/>
            <person name="Jiao J.-Y."/>
            <person name="Zhang X.-T."/>
            <person name="Zhang Y.-G."/>
            <person name="Zhang Y."/>
            <person name="Xiao M."/>
            <person name="Shu W.-S."/>
            <person name="Li W.-J."/>
        </authorList>
    </citation>
    <scope>NUCLEOTIDE SEQUENCE [LARGE SCALE GENOMIC DNA]</scope>
    <source>
        <strain evidence="1 2">EGI 80759</strain>
    </source>
</reference>
<dbReference type="EMBL" id="CP036402">
    <property type="protein sequence ID" value="QBI18477.1"/>
    <property type="molecule type" value="Genomic_DNA"/>
</dbReference>
<dbReference type="Proteomes" id="UP000291469">
    <property type="component" value="Chromosome"/>
</dbReference>
<accession>A0A411YBD9</accession>
<gene>
    <name evidence="1" type="ORF">ER308_02110</name>
</gene>
<evidence type="ECO:0000313" key="2">
    <source>
        <dbReference type="Proteomes" id="UP000291469"/>
    </source>
</evidence>
<sequence length="70" mass="8129">MSEPMHELPESIVLPREEYRLQHAALEAALDVFDRFPEVDQGGAARRQVETALRVLLRRIWPFLDELDGE</sequence>
<protein>
    <submittedName>
        <fullName evidence="1">Uncharacterized protein</fullName>
    </submittedName>
</protein>
<evidence type="ECO:0000313" key="1">
    <source>
        <dbReference type="EMBL" id="QBI18477.1"/>
    </source>
</evidence>
<organism evidence="1 2">
    <name type="scientific">Egibacter rhizosphaerae</name>
    <dbReference type="NCBI Taxonomy" id="1670831"/>
    <lineage>
        <taxon>Bacteria</taxon>
        <taxon>Bacillati</taxon>
        <taxon>Actinomycetota</taxon>
        <taxon>Nitriliruptoria</taxon>
        <taxon>Egibacterales</taxon>
        <taxon>Egibacteraceae</taxon>
        <taxon>Egibacter</taxon>
    </lineage>
</organism>
<proteinExistence type="predicted"/>